<dbReference type="RefSeq" id="WP_347435729.1">
    <property type="nucleotide sequence ID" value="NZ_CP089291.1"/>
</dbReference>
<organism evidence="1 2">
    <name type="scientific">Fodinisporobacter ferrooxydans</name>
    <dbReference type="NCBI Taxonomy" id="2901836"/>
    <lineage>
        <taxon>Bacteria</taxon>
        <taxon>Bacillati</taxon>
        <taxon>Bacillota</taxon>
        <taxon>Bacilli</taxon>
        <taxon>Bacillales</taxon>
        <taxon>Alicyclobacillaceae</taxon>
        <taxon>Fodinisporobacter</taxon>
    </lineage>
</organism>
<dbReference type="Proteomes" id="UP000830167">
    <property type="component" value="Chromosome"/>
</dbReference>
<keyword evidence="2" id="KW-1185">Reference proteome</keyword>
<evidence type="ECO:0000313" key="1">
    <source>
        <dbReference type="EMBL" id="UOF89047.1"/>
    </source>
</evidence>
<proteinExistence type="predicted"/>
<sequence length="78" mass="9052">MNRMSAKRKPIAEEWYIVQWTQCSSLKLGIFRACSLAEIEHRIGHMVNPVTVRATKEDALKYAEELIHSFMQIESIDT</sequence>
<reference evidence="1" key="1">
    <citation type="submission" date="2021-12" db="EMBL/GenBank/DDBJ databases">
        <title>Alicyclobacillaceae gen. nov., sp. nov., isolated from chalcocite enrichment system.</title>
        <authorList>
            <person name="Jiang Z."/>
        </authorList>
    </citation>
    <scope>NUCLEOTIDE SEQUENCE</scope>
    <source>
        <strain evidence="1">MYW30-H2</strain>
    </source>
</reference>
<gene>
    <name evidence="1" type="ORF">LSG31_14055</name>
</gene>
<evidence type="ECO:0000313" key="2">
    <source>
        <dbReference type="Proteomes" id="UP000830167"/>
    </source>
</evidence>
<name>A0ABY4CHY1_9BACL</name>
<accession>A0ABY4CHY1</accession>
<protein>
    <submittedName>
        <fullName evidence="1">Uncharacterized protein</fullName>
    </submittedName>
</protein>
<dbReference type="EMBL" id="CP089291">
    <property type="protein sequence ID" value="UOF89047.1"/>
    <property type="molecule type" value="Genomic_DNA"/>
</dbReference>